<dbReference type="AlphaFoldDB" id="A0A0L0FB67"/>
<organism evidence="1 2">
    <name type="scientific">Sphaeroforma arctica JP610</name>
    <dbReference type="NCBI Taxonomy" id="667725"/>
    <lineage>
        <taxon>Eukaryota</taxon>
        <taxon>Ichthyosporea</taxon>
        <taxon>Ichthyophonida</taxon>
        <taxon>Sphaeroforma</taxon>
    </lineage>
</organism>
<keyword evidence="2" id="KW-1185">Reference proteome</keyword>
<dbReference type="EMBL" id="KQ244937">
    <property type="protein sequence ID" value="KNC73962.1"/>
    <property type="molecule type" value="Genomic_DNA"/>
</dbReference>
<sequence>VRSFVFDPYDPSSMALISNGWLWTVADFGIQHPPLVVKKYKMVTSNPLAKL</sequence>
<feature type="non-terminal residue" evidence="1">
    <location>
        <position position="1"/>
    </location>
</feature>
<evidence type="ECO:0000313" key="2">
    <source>
        <dbReference type="Proteomes" id="UP000054560"/>
    </source>
</evidence>
<dbReference type="GeneID" id="25913986"/>
<gene>
    <name evidence="1" type="ORF">SARC_13482</name>
</gene>
<name>A0A0L0FB67_9EUKA</name>
<reference evidence="1 2" key="1">
    <citation type="submission" date="2011-02" db="EMBL/GenBank/DDBJ databases">
        <title>The Genome Sequence of Sphaeroforma arctica JP610.</title>
        <authorList>
            <consortium name="The Broad Institute Genome Sequencing Platform"/>
            <person name="Russ C."/>
            <person name="Cuomo C."/>
            <person name="Young S.K."/>
            <person name="Zeng Q."/>
            <person name="Gargeya S."/>
            <person name="Alvarado L."/>
            <person name="Berlin A."/>
            <person name="Chapman S.B."/>
            <person name="Chen Z."/>
            <person name="Freedman E."/>
            <person name="Gellesch M."/>
            <person name="Goldberg J."/>
            <person name="Griggs A."/>
            <person name="Gujja S."/>
            <person name="Heilman E."/>
            <person name="Heiman D."/>
            <person name="Howarth C."/>
            <person name="Mehta T."/>
            <person name="Neiman D."/>
            <person name="Pearson M."/>
            <person name="Roberts A."/>
            <person name="Saif S."/>
            <person name="Shea T."/>
            <person name="Shenoy N."/>
            <person name="Sisk P."/>
            <person name="Stolte C."/>
            <person name="Sykes S."/>
            <person name="White J."/>
            <person name="Yandava C."/>
            <person name="Burger G."/>
            <person name="Gray M.W."/>
            <person name="Holland P.W.H."/>
            <person name="King N."/>
            <person name="Lang F.B.F."/>
            <person name="Roger A.J."/>
            <person name="Ruiz-Trillo I."/>
            <person name="Haas B."/>
            <person name="Nusbaum C."/>
            <person name="Birren B."/>
        </authorList>
    </citation>
    <scope>NUCLEOTIDE SEQUENCE [LARGE SCALE GENOMIC DNA]</scope>
    <source>
        <strain evidence="1 2">JP610</strain>
    </source>
</reference>
<proteinExistence type="predicted"/>
<feature type="non-terminal residue" evidence="1">
    <location>
        <position position="51"/>
    </location>
</feature>
<accession>A0A0L0FB67</accession>
<evidence type="ECO:0000313" key="1">
    <source>
        <dbReference type="EMBL" id="KNC73962.1"/>
    </source>
</evidence>
<dbReference type="RefSeq" id="XP_014147864.1">
    <property type="nucleotide sequence ID" value="XM_014292389.1"/>
</dbReference>
<protein>
    <submittedName>
        <fullName evidence="1">Uncharacterized protein</fullName>
    </submittedName>
</protein>
<dbReference type="Proteomes" id="UP000054560">
    <property type="component" value="Unassembled WGS sequence"/>
</dbReference>